<dbReference type="PANTHER" id="PTHR42973:SF39">
    <property type="entry name" value="FAD-BINDING PCMH-TYPE DOMAIN-CONTAINING PROTEIN"/>
    <property type="match status" value="1"/>
</dbReference>
<feature type="domain" description="FAD-binding PCMH-type" evidence="7">
    <location>
        <begin position="29"/>
        <end position="199"/>
    </location>
</feature>
<dbReference type="InterPro" id="IPR016167">
    <property type="entry name" value="FAD-bd_PCMH_sub1"/>
</dbReference>
<proteinExistence type="inferred from homology"/>
<gene>
    <name evidence="8" type="ORF">P4R38_04800</name>
</gene>
<comment type="cofactor">
    <cofactor evidence="1">
        <name>FAD</name>
        <dbReference type="ChEBI" id="CHEBI:57692"/>
    </cofactor>
</comment>
<keyword evidence="9" id="KW-1185">Reference proteome</keyword>
<dbReference type="Proteomes" id="UP001528912">
    <property type="component" value="Unassembled WGS sequence"/>
</dbReference>
<evidence type="ECO:0000256" key="4">
    <source>
        <dbReference type="ARBA" id="ARBA00022827"/>
    </source>
</evidence>
<evidence type="ECO:0000256" key="3">
    <source>
        <dbReference type="ARBA" id="ARBA00022630"/>
    </source>
</evidence>
<organism evidence="8 9">
    <name type="scientific">Luteipulveratus flavus</name>
    <dbReference type="NCBI Taxonomy" id="3031728"/>
    <lineage>
        <taxon>Bacteria</taxon>
        <taxon>Bacillati</taxon>
        <taxon>Actinomycetota</taxon>
        <taxon>Actinomycetes</taxon>
        <taxon>Micrococcales</taxon>
        <taxon>Dermacoccaceae</taxon>
        <taxon>Luteipulveratus</taxon>
    </lineage>
</organism>
<evidence type="ECO:0000256" key="5">
    <source>
        <dbReference type="ARBA" id="ARBA00023002"/>
    </source>
</evidence>
<dbReference type="Pfam" id="PF01565">
    <property type="entry name" value="FAD_binding_4"/>
    <property type="match status" value="1"/>
</dbReference>
<dbReference type="InterPro" id="IPR050416">
    <property type="entry name" value="FAD-linked_Oxidoreductase"/>
</dbReference>
<dbReference type="Gene3D" id="3.40.462.20">
    <property type="match status" value="1"/>
</dbReference>
<dbReference type="RefSeq" id="WP_277191265.1">
    <property type="nucleotide sequence ID" value="NZ_JAROAV010000012.1"/>
</dbReference>
<evidence type="ECO:0000313" key="9">
    <source>
        <dbReference type="Proteomes" id="UP001528912"/>
    </source>
</evidence>
<evidence type="ECO:0000256" key="2">
    <source>
        <dbReference type="ARBA" id="ARBA00005466"/>
    </source>
</evidence>
<comment type="caution">
    <text evidence="8">The sequence shown here is derived from an EMBL/GenBank/DDBJ whole genome shotgun (WGS) entry which is preliminary data.</text>
</comment>
<dbReference type="PANTHER" id="PTHR42973">
    <property type="entry name" value="BINDING OXIDOREDUCTASE, PUTATIVE (AFU_ORTHOLOGUE AFUA_1G17690)-RELATED"/>
    <property type="match status" value="1"/>
</dbReference>
<evidence type="ECO:0000256" key="6">
    <source>
        <dbReference type="SAM" id="MobiDB-lite"/>
    </source>
</evidence>
<dbReference type="Gene3D" id="3.30.465.10">
    <property type="match status" value="1"/>
</dbReference>
<dbReference type="PROSITE" id="PS51387">
    <property type="entry name" value="FAD_PCMH"/>
    <property type="match status" value="1"/>
</dbReference>
<dbReference type="InterPro" id="IPR016166">
    <property type="entry name" value="FAD-bd_PCMH"/>
</dbReference>
<dbReference type="InterPro" id="IPR006094">
    <property type="entry name" value="Oxid_FAD_bind_N"/>
</dbReference>
<evidence type="ECO:0000259" key="7">
    <source>
        <dbReference type="PROSITE" id="PS51387"/>
    </source>
</evidence>
<dbReference type="Pfam" id="PF08031">
    <property type="entry name" value="BBE"/>
    <property type="match status" value="1"/>
</dbReference>
<dbReference type="Gene3D" id="3.30.43.10">
    <property type="entry name" value="Uridine Diphospho-n-acetylenolpyruvylglucosamine Reductase, domain 2"/>
    <property type="match status" value="1"/>
</dbReference>
<reference evidence="8 9" key="1">
    <citation type="submission" date="2023-03" db="EMBL/GenBank/DDBJ databases">
        <title>YIM 133296 draft genome.</title>
        <authorList>
            <person name="Xiong L."/>
        </authorList>
    </citation>
    <scope>NUCLEOTIDE SEQUENCE [LARGE SCALE GENOMIC DNA]</scope>
    <source>
        <strain evidence="8 9">YIM 133296</strain>
    </source>
</reference>
<keyword evidence="3" id="KW-0285">Flavoprotein</keyword>
<keyword evidence="4" id="KW-0274">FAD</keyword>
<accession>A0ABT6C3P1</accession>
<dbReference type="EMBL" id="JAROAV010000012">
    <property type="protein sequence ID" value="MDF8263564.1"/>
    <property type="molecule type" value="Genomic_DNA"/>
</dbReference>
<name>A0ABT6C3P1_9MICO</name>
<dbReference type="SUPFAM" id="SSF56176">
    <property type="entry name" value="FAD-binding/transporter-associated domain-like"/>
    <property type="match status" value="1"/>
</dbReference>
<evidence type="ECO:0000313" key="8">
    <source>
        <dbReference type="EMBL" id="MDF8263564.1"/>
    </source>
</evidence>
<dbReference type="InterPro" id="IPR036318">
    <property type="entry name" value="FAD-bd_PCMH-like_sf"/>
</dbReference>
<dbReference type="InterPro" id="IPR012951">
    <property type="entry name" value="BBE"/>
</dbReference>
<comment type="similarity">
    <text evidence="2">Belongs to the oxygen-dependent FAD-linked oxidoreductase family.</text>
</comment>
<dbReference type="InterPro" id="IPR016169">
    <property type="entry name" value="FAD-bd_PCMH_sub2"/>
</dbReference>
<keyword evidence="5" id="KW-0560">Oxidoreductase</keyword>
<evidence type="ECO:0000256" key="1">
    <source>
        <dbReference type="ARBA" id="ARBA00001974"/>
    </source>
</evidence>
<protein>
    <submittedName>
        <fullName evidence="8">FAD-binding oxidoreductase</fullName>
    </submittedName>
</protein>
<feature type="region of interest" description="Disordered" evidence="6">
    <location>
        <begin position="445"/>
        <end position="464"/>
    </location>
</feature>
<sequence length="464" mass="49406">MLDRLGDIPHLRPGDDGYDASRSVWNAIVEHRPAVIVRPTTVEQVQQVVRLAREHDLLLGIRCGGHSAVGHSVPDQGLMLDLTALNAVRVDPRAQRARVQGGALLGALDRATQRHGLAVTAGNVSHTGVSGLTLGGGFGWLARKFGLACDNVESFRLVTADGTLVTASATEHPDLYWGLRGGGGNFGVVTEFEMRLHETGTRSLTVEVDFALDEGVEVMGRWRDLLPDAPREATFTADIGAAGVLTVGYVWTGDPDFDGTAAAALVPQIRALGRAPLAERVLDRSYLDLQTQADVVHAHSLRRYSKSHYLADFPDAAVEAFVLRGSPDGRPDGDVPLPTVGLQAYGGAVADVPDEDSAFSHRGTLVEYGGGLVWEDPALDAPYVASARRAGRALEPYASGVYVNAMSDEGAAGVRRAYSADKLARLTALKDAWDPDNVFRLNANIPPSAAGRSTARSPIEEETS</sequence>